<dbReference type="EMBL" id="DUJS01000004">
    <property type="protein sequence ID" value="HII70717.1"/>
    <property type="molecule type" value="Genomic_DNA"/>
</dbReference>
<evidence type="ECO:0000256" key="1">
    <source>
        <dbReference type="ARBA" id="ARBA00004141"/>
    </source>
</evidence>
<feature type="transmembrane region" description="Helical" evidence="5">
    <location>
        <begin position="139"/>
        <end position="159"/>
    </location>
</feature>
<comment type="caution">
    <text evidence="6">The sequence shown here is derived from an EMBL/GenBank/DDBJ whole genome shotgun (WGS) entry which is preliminary data.</text>
</comment>
<comment type="subcellular location">
    <subcellularLocation>
        <location evidence="5">Cell membrane</location>
        <topology evidence="5">Multi-pass membrane protein</topology>
    </subcellularLocation>
    <subcellularLocation>
        <location evidence="1">Membrane</location>
        <topology evidence="1">Multi-pass membrane protein</topology>
    </subcellularLocation>
</comment>
<dbReference type="Proteomes" id="UP000619545">
    <property type="component" value="Unassembled WGS sequence"/>
</dbReference>
<dbReference type="InterPro" id="IPR002781">
    <property type="entry name" value="TM_pro_TauE-like"/>
</dbReference>
<dbReference type="Pfam" id="PF01925">
    <property type="entry name" value="TauE"/>
    <property type="match status" value="1"/>
</dbReference>
<reference evidence="6" key="1">
    <citation type="journal article" date="2020" name="bioRxiv">
        <title>A rank-normalized archaeal taxonomy based on genome phylogeny resolves widespread incomplete and uneven classifications.</title>
        <authorList>
            <person name="Rinke C."/>
            <person name="Chuvochina M."/>
            <person name="Mussig A.J."/>
            <person name="Chaumeil P.-A."/>
            <person name="Waite D.W."/>
            <person name="Whitman W.B."/>
            <person name="Parks D.H."/>
            <person name="Hugenholtz P."/>
        </authorList>
    </citation>
    <scope>NUCLEOTIDE SEQUENCE</scope>
    <source>
        <strain evidence="6">UBA8853</strain>
    </source>
</reference>
<evidence type="ECO:0000313" key="6">
    <source>
        <dbReference type="EMBL" id="HII70717.1"/>
    </source>
</evidence>
<dbReference type="PANTHER" id="PTHR43483">
    <property type="entry name" value="MEMBRANE TRANSPORTER PROTEIN HI_0806-RELATED"/>
    <property type="match status" value="1"/>
</dbReference>
<keyword evidence="4 5" id="KW-0472">Membrane</keyword>
<keyword evidence="5" id="KW-1003">Cell membrane</keyword>
<evidence type="ECO:0000313" key="7">
    <source>
        <dbReference type="Proteomes" id="UP000619545"/>
    </source>
</evidence>
<feature type="transmembrane region" description="Helical" evidence="5">
    <location>
        <begin position="45"/>
        <end position="63"/>
    </location>
</feature>
<name>A0A832WMX9_9EURY</name>
<feature type="transmembrane region" description="Helical" evidence="5">
    <location>
        <begin position="232"/>
        <end position="251"/>
    </location>
</feature>
<evidence type="ECO:0000256" key="2">
    <source>
        <dbReference type="ARBA" id="ARBA00022692"/>
    </source>
</evidence>
<feature type="transmembrane region" description="Helical" evidence="5">
    <location>
        <begin position="75"/>
        <end position="94"/>
    </location>
</feature>
<evidence type="ECO:0000256" key="4">
    <source>
        <dbReference type="ARBA" id="ARBA00023136"/>
    </source>
</evidence>
<accession>A0A832WMX9</accession>
<organism evidence="6 7">
    <name type="scientific">Methanopyrus kandleri</name>
    <dbReference type="NCBI Taxonomy" id="2320"/>
    <lineage>
        <taxon>Archaea</taxon>
        <taxon>Methanobacteriati</taxon>
        <taxon>Methanobacteriota</taxon>
        <taxon>Methanomada group</taxon>
        <taxon>Methanopyri</taxon>
        <taxon>Methanopyrales</taxon>
        <taxon>Methanopyraceae</taxon>
        <taxon>Methanopyrus</taxon>
    </lineage>
</organism>
<dbReference type="GO" id="GO:0005886">
    <property type="term" value="C:plasma membrane"/>
    <property type="evidence" value="ECO:0007669"/>
    <property type="project" value="UniProtKB-SubCell"/>
</dbReference>
<sequence length="252" mass="25674">MIPDPSMMLYLGIGGLVGLVSGMFGVGGGFLLVPLLNSTGMPMHLALGTTLLAISLGGFTGAYRHLQEGNVHVDAAPIFGLSAIVGAQVGSYLACLTPEHVLKVALGVACSAMALRMAFDGETEEGNEIRDNIAVASLTGFGVGAFSGFTGSGGGVLFVPVMASVLNFPTMLAIGTSSVIVPVSALAGAAQYWMEGYVNFWAALAVVTGMLISSYVGAELSNKIGGERVKRAFSVVLALVGAKMVLSGLRLV</sequence>
<dbReference type="RefSeq" id="WP_011018515.1">
    <property type="nucleotide sequence ID" value="NZ_DUJS01000004.1"/>
</dbReference>
<proteinExistence type="inferred from homology"/>
<dbReference type="PANTHER" id="PTHR43483:SF3">
    <property type="entry name" value="MEMBRANE TRANSPORTER PROTEIN HI_0806-RELATED"/>
    <property type="match status" value="1"/>
</dbReference>
<evidence type="ECO:0000256" key="5">
    <source>
        <dbReference type="RuleBase" id="RU363041"/>
    </source>
</evidence>
<feature type="transmembrane region" description="Helical" evidence="5">
    <location>
        <begin position="171"/>
        <end position="194"/>
    </location>
</feature>
<dbReference type="GeneID" id="1477446"/>
<dbReference type="OMA" id="MQIYLPI"/>
<protein>
    <recommendedName>
        <fullName evidence="5">Probable membrane transporter protein</fullName>
    </recommendedName>
</protein>
<feature type="transmembrane region" description="Helical" evidence="5">
    <location>
        <begin position="6"/>
        <end position="33"/>
    </location>
</feature>
<dbReference type="AlphaFoldDB" id="A0A832WMX9"/>
<feature type="transmembrane region" description="Helical" evidence="5">
    <location>
        <begin position="200"/>
        <end position="220"/>
    </location>
</feature>
<comment type="similarity">
    <text evidence="5">Belongs to the 4-toluene sulfonate uptake permease (TSUP) (TC 2.A.102) family.</text>
</comment>
<keyword evidence="3 5" id="KW-1133">Transmembrane helix</keyword>
<keyword evidence="2 5" id="KW-0812">Transmembrane</keyword>
<gene>
    <name evidence="6" type="ORF">HA336_05740</name>
</gene>
<evidence type="ECO:0000256" key="3">
    <source>
        <dbReference type="ARBA" id="ARBA00022989"/>
    </source>
</evidence>